<keyword evidence="3" id="KW-0677">Repeat</keyword>
<dbReference type="PANTHER" id="PTHR40626:SF11">
    <property type="entry name" value="ZINC FINGER PROTEIN YPR022C"/>
    <property type="match status" value="1"/>
</dbReference>
<evidence type="ECO:0000259" key="9">
    <source>
        <dbReference type="PROSITE" id="PS50157"/>
    </source>
</evidence>
<feature type="region of interest" description="Disordered" evidence="8">
    <location>
        <begin position="89"/>
        <end position="193"/>
    </location>
</feature>
<keyword evidence="6" id="KW-0539">Nucleus</keyword>
<dbReference type="Proteomes" id="UP001355207">
    <property type="component" value="Chromosome 1"/>
</dbReference>
<evidence type="ECO:0000256" key="1">
    <source>
        <dbReference type="ARBA" id="ARBA00004123"/>
    </source>
</evidence>
<dbReference type="AlphaFoldDB" id="A0AAX4JJL4"/>
<sequence>MPARRQSGASPIDPTTGLPVEGLTPSSSGRSRGKEGKEKETFACTYAGCGQVYSRMEYLKRHQRKHQDDRPFQCKDCTKAFARSDVLLRHRRRCHPTPPPTDRNSHSPPAAHRSYPGVPISSSRTDAREASPTSKNRKHARRSSPGEERDATRPRLDPTLDPSLEDDLAGSGGDNDERYPEGSRFNRQNGMGNGGVYSSSNPFYGTAGVTESSAYTPHLLPMFQQGQPFHSLNDANHLEDASVLLSMAYPGGVPEGENPDLQKELPDWANNPTINMMMEAAVAANREQEAASQNNGISVTESGDQQESNGQARSTSANSAQQQPVVDPALASATTDAGPNGENFLNTMSWMSGMGTQGVLNQNQNQNHIQSQGNRSQTGSQSPNQQEQNSNSQKKASTLMQNSMQQSTQNSNDNDDMGTLLGWMQLFASNMTGTAGPASPKGKSPFPISSLFSPSAFGIGNSNPDDSVNDEQQPPMSPTIMGILDRMAMHDIPQTFSNPNPERPLLRLANQDMMMKAGAPWFDKTSPFYLPAERFAGVYQIPHWSLPPLRTLSVMACRTYHTILNHFSFVHMPTFKLNDTAACLAFAICTVGGIRTGATTASDNAVLAALGLSGVSQPKPLDGPVVPDQSWESIYEQNWNKANDDKKYDSENVNNWRNGPVVRSEKTNMLVKSFSLAQGVLMTEYNVALLQALILYHTPNFLSESESERITANMFMGTIVNITRQIGFYTPEADHYTTQIPIPTEPYVPNELDRCWKDWIQLETRRRTAYLVYQLDTVSALESNIPCILSSCEVSYLPLPAPDTVWKAPTAIEWLKAVKKYKPMSLDEAMRRIFFLPTFGAFDNLHENADTKYYNLLNTHDFGPFARLAMVLTLLRGVIDIGEGKRDRGDWRDLTDLWVGCGWLRPTKRMLAQDGTDLGRITKDSLRGRFGMGLQKWREGWDFDKLCISPSSTNAARSSAASVSPESAASGSSTEPEIPKGTLNYCEDALPFYWLAVALLNQLNNSPQHEPGYNHFSGVRYGDMLKASRTFTRTGEGIPGAGSTGSSPSYARQPSTASSVSATVSVARQPKSESSSGNSTANSFSSISPPGLDTHAIDQNQNLNHNNDNVNIVEDSNNFDLSAMSPGTINGFFEALAGSDMMNIPDNLLDIPVPISTDNMSKTVHNNQQHVVGGGIAGQGQLAEHLGFIL</sequence>
<feature type="region of interest" description="Disordered" evidence="8">
    <location>
        <begin position="957"/>
        <end position="980"/>
    </location>
</feature>
<dbReference type="GO" id="GO:0008270">
    <property type="term" value="F:zinc ion binding"/>
    <property type="evidence" value="ECO:0007669"/>
    <property type="project" value="UniProtKB-KW"/>
</dbReference>
<dbReference type="SMART" id="SM00355">
    <property type="entry name" value="ZnF_C2H2"/>
    <property type="match status" value="2"/>
</dbReference>
<feature type="region of interest" description="Disordered" evidence="8">
    <location>
        <begin position="284"/>
        <end position="325"/>
    </location>
</feature>
<dbReference type="Pfam" id="PF04082">
    <property type="entry name" value="Fungal_trans"/>
    <property type="match status" value="1"/>
</dbReference>
<dbReference type="GeneID" id="91091121"/>
<feature type="compositionally biased region" description="Polar residues" evidence="8">
    <location>
        <begin position="292"/>
        <end position="324"/>
    </location>
</feature>
<dbReference type="GO" id="GO:0005634">
    <property type="term" value="C:nucleus"/>
    <property type="evidence" value="ECO:0007669"/>
    <property type="project" value="UniProtKB-SubCell"/>
</dbReference>
<dbReference type="RefSeq" id="XP_066072348.1">
    <property type="nucleotide sequence ID" value="XM_066216251.1"/>
</dbReference>
<feature type="compositionally biased region" description="Low complexity" evidence="8">
    <location>
        <begin position="367"/>
        <end position="393"/>
    </location>
</feature>
<feature type="region of interest" description="Disordered" evidence="8">
    <location>
        <begin position="1"/>
        <end position="41"/>
    </location>
</feature>
<feature type="compositionally biased region" description="Low complexity" evidence="8">
    <location>
        <begin position="1097"/>
        <end position="1107"/>
    </location>
</feature>
<reference evidence="10 11" key="1">
    <citation type="submission" date="2024-01" db="EMBL/GenBank/DDBJ databases">
        <title>Comparative genomics of Cryptococcus and Kwoniella reveals pathogenesis evolution and contrasting modes of karyotype evolution via chromosome fusion or intercentromeric recombination.</title>
        <authorList>
            <person name="Coelho M.A."/>
            <person name="David-Palma M."/>
            <person name="Shea T."/>
            <person name="Bowers K."/>
            <person name="McGinley-Smith S."/>
            <person name="Mohammad A.W."/>
            <person name="Gnirke A."/>
            <person name="Yurkov A.M."/>
            <person name="Nowrousian M."/>
            <person name="Sun S."/>
            <person name="Cuomo C.A."/>
            <person name="Heitman J."/>
        </authorList>
    </citation>
    <scope>NUCLEOTIDE SEQUENCE [LARGE SCALE GENOMIC DNA]</scope>
    <source>
        <strain evidence="10 11">CBS 6074</strain>
    </source>
</reference>
<feature type="domain" description="C2H2-type" evidence="9">
    <location>
        <begin position="72"/>
        <end position="100"/>
    </location>
</feature>
<feature type="domain" description="C2H2-type" evidence="9">
    <location>
        <begin position="42"/>
        <end position="71"/>
    </location>
</feature>
<evidence type="ECO:0000256" key="3">
    <source>
        <dbReference type="ARBA" id="ARBA00022737"/>
    </source>
</evidence>
<dbReference type="EMBL" id="CP144098">
    <property type="protein sequence ID" value="WWC85585.1"/>
    <property type="molecule type" value="Genomic_DNA"/>
</dbReference>
<feature type="compositionally biased region" description="Low complexity" evidence="8">
    <location>
        <begin position="1055"/>
        <end position="1088"/>
    </location>
</feature>
<dbReference type="CDD" id="cd12148">
    <property type="entry name" value="fungal_TF_MHR"/>
    <property type="match status" value="1"/>
</dbReference>
<feature type="region of interest" description="Disordered" evidence="8">
    <location>
        <begin position="457"/>
        <end position="479"/>
    </location>
</feature>
<proteinExistence type="predicted"/>
<evidence type="ECO:0000256" key="6">
    <source>
        <dbReference type="ARBA" id="ARBA00023242"/>
    </source>
</evidence>
<gene>
    <name evidence="10" type="ORF">L201_000449</name>
</gene>
<dbReference type="GO" id="GO:0000785">
    <property type="term" value="C:chromatin"/>
    <property type="evidence" value="ECO:0007669"/>
    <property type="project" value="TreeGrafter"/>
</dbReference>
<evidence type="ECO:0000256" key="4">
    <source>
        <dbReference type="ARBA" id="ARBA00022771"/>
    </source>
</evidence>
<dbReference type="PROSITE" id="PS00028">
    <property type="entry name" value="ZINC_FINGER_C2H2_1"/>
    <property type="match status" value="2"/>
</dbReference>
<dbReference type="GO" id="GO:0000981">
    <property type="term" value="F:DNA-binding transcription factor activity, RNA polymerase II-specific"/>
    <property type="evidence" value="ECO:0007669"/>
    <property type="project" value="InterPro"/>
</dbReference>
<keyword evidence="5" id="KW-0862">Zinc</keyword>
<dbReference type="InterPro" id="IPR051059">
    <property type="entry name" value="VerF-like"/>
</dbReference>
<feature type="compositionally biased region" description="Polar residues" evidence="8">
    <location>
        <begin position="460"/>
        <end position="474"/>
    </location>
</feature>
<keyword evidence="4 7" id="KW-0863">Zinc-finger</keyword>
<feature type="compositionally biased region" description="Low complexity" evidence="8">
    <location>
        <begin position="400"/>
        <end position="412"/>
    </location>
</feature>
<feature type="compositionally biased region" description="Basic and acidic residues" evidence="8">
    <location>
        <begin position="144"/>
        <end position="158"/>
    </location>
</feature>
<protein>
    <recommendedName>
        <fullName evidence="9">C2H2-type domain-containing protein</fullName>
    </recommendedName>
</protein>
<feature type="region of interest" description="Disordered" evidence="8">
    <location>
        <begin position="367"/>
        <end position="418"/>
    </location>
</feature>
<keyword evidence="2" id="KW-0479">Metal-binding</keyword>
<dbReference type="InterPro" id="IPR036236">
    <property type="entry name" value="Znf_C2H2_sf"/>
</dbReference>
<feature type="region of interest" description="Disordered" evidence="8">
    <location>
        <begin position="331"/>
        <end position="350"/>
    </location>
</feature>
<feature type="compositionally biased region" description="Polar residues" evidence="8">
    <location>
        <begin position="332"/>
        <end position="350"/>
    </location>
</feature>
<feature type="compositionally biased region" description="Polar residues" evidence="8">
    <location>
        <begin position="1044"/>
        <end position="1054"/>
    </location>
</feature>
<name>A0AAX4JJL4_9TREE</name>
<evidence type="ECO:0000256" key="7">
    <source>
        <dbReference type="PROSITE-ProRule" id="PRU00042"/>
    </source>
</evidence>
<evidence type="ECO:0000256" key="5">
    <source>
        <dbReference type="ARBA" id="ARBA00022833"/>
    </source>
</evidence>
<feature type="region of interest" description="Disordered" evidence="8">
    <location>
        <begin position="1033"/>
        <end position="1107"/>
    </location>
</feature>
<dbReference type="PROSITE" id="PS50157">
    <property type="entry name" value="ZINC_FINGER_C2H2_2"/>
    <property type="match status" value="2"/>
</dbReference>
<dbReference type="InterPro" id="IPR013087">
    <property type="entry name" value="Znf_C2H2_type"/>
</dbReference>
<evidence type="ECO:0000256" key="8">
    <source>
        <dbReference type="SAM" id="MobiDB-lite"/>
    </source>
</evidence>
<evidence type="ECO:0000313" key="10">
    <source>
        <dbReference type="EMBL" id="WWC85585.1"/>
    </source>
</evidence>
<comment type="subcellular location">
    <subcellularLocation>
        <location evidence="1">Nucleus</location>
    </subcellularLocation>
</comment>
<evidence type="ECO:0000256" key="2">
    <source>
        <dbReference type="ARBA" id="ARBA00022723"/>
    </source>
</evidence>
<dbReference type="GO" id="GO:0000978">
    <property type="term" value="F:RNA polymerase II cis-regulatory region sequence-specific DNA binding"/>
    <property type="evidence" value="ECO:0007669"/>
    <property type="project" value="InterPro"/>
</dbReference>
<keyword evidence="11" id="KW-1185">Reference proteome</keyword>
<dbReference type="PANTHER" id="PTHR40626">
    <property type="entry name" value="MIP31509P"/>
    <property type="match status" value="1"/>
</dbReference>
<feature type="compositionally biased region" description="Low complexity" evidence="8">
    <location>
        <begin position="957"/>
        <end position="973"/>
    </location>
</feature>
<evidence type="ECO:0000313" key="11">
    <source>
        <dbReference type="Proteomes" id="UP001355207"/>
    </source>
</evidence>
<accession>A0AAX4JJL4</accession>
<feature type="compositionally biased region" description="Basic and acidic residues" evidence="8">
    <location>
        <begin position="32"/>
        <end position="41"/>
    </location>
</feature>
<organism evidence="10 11">
    <name type="scientific">Kwoniella dendrophila CBS 6074</name>
    <dbReference type="NCBI Taxonomy" id="1295534"/>
    <lineage>
        <taxon>Eukaryota</taxon>
        <taxon>Fungi</taxon>
        <taxon>Dikarya</taxon>
        <taxon>Basidiomycota</taxon>
        <taxon>Agaricomycotina</taxon>
        <taxon>Tremellomycetes</taxon>
        <taxon>Tremellales</taxon>
        <taxon>Cryptococcaceae</taxon>
        <taxon>Kwoniella</taxon>
    </lineage>
</organism>
<dbReference type="Gene3D" id="3.30.160.60">
    <property type="entry name" value="Classic Zinc Finger"/>
    <property type="match status" value="2"/>
</dbReference>
<dbReference type="SUPFAM" id="SSF57667">
    <property type="entry name" value="beta-beta-alpha zinc fingers"/>
    <property type="match status" value="1"/>
</dbReference>
<dbReference type="InterPro" id="IPR007219">
    <property type="entry name" value="XnlR_reg_dom"/>
</dbReference>
<dbReference type="GO" id="GO:0006351">
    <property type="term" value="P:DNA-templated transcription"/>
    <property type="evidence" value="ECO:0007669"/>
    <property type="project" value="InterPro"/>
</dbReference>
<dbReference type="Pfam" id="PF00096">
    <property type="entry name" value="zf-C2H2"/>
    <property type="match status" value="2"/>
</dbReference>